<gene>
    <name evidence="2" type="ORF">TSUD_337670</name>
</gene>
<evidence type="ECO:0000313" key="2">
    <source>
        <dbReference type="EMBL" id="GAU20286.1"/>
    </source>
</evidence>
<reference evidence="3" key="1">
    <citation type="journal article" date="2017" name="Front. Plant Sci.">
        <title>Climate Clever Clovers: New Paradigm to Reduce the Environmental Footprint of Ruminants by Breeding Low Methanogenic Forages Utilizing Haplotype Variation.</title>
        <authorList>
            <person name="Kaur P."/>
            <person name="Appels R."/>
            <person name="Bayer P.E."/>
            <person name="Keeble-Gagnere G."/>
            <person name="Wang J."/>
            <person name="Hirakawa H."/>
            <person name="Shirasawa K."/>
            <person name="Vercoe P."/>
            <person name="Stefanova K."/>
            <person name="Durmic Z."/>
            <person name="Nichols P."/>
            <person name="Revell C."/>
            <person name="Isobe S.N."/>
            <person name="Edwards D."/>
            <person name="Erskine W."/>
        </authorList>
    </citation>
    <scope>NUCLEOTIDE SEQUENCE [LARGE SCALE GENOMIC DNA]</scope>
    <source>
        <strain evidence="3">cv. Daliak</strain>
    </source>
</reference>
<dbReference type="EMBL" id="DF973211">
    <property type="protein sequence ID" value="GAU20286.1"/>
    <property type="molecule type" value="Genomic_DNA"/>
</dbReference>
<protein>
    <submittedName>
        <fullName evidence="2">Uncharacterized protein</fullName>
    </submittedName>
</protein>
<accession>A0A2Z6MD98</accession>
<keyword evidence="3" id="KW-1185">Reference proteome</keyword>
<organism evidence="2 3">
    <name type="scientific">Trifolium subterraneum</name>
    <name type="common">Subterranean clover</name>
    <dbReference type="NCBI Taxonomy" id="3900"/>
    <lineage>
        <taxon>Eukaryota</taxon>
        <taxon>Viridiplantae</taxon>
        <taxon>Streptophyta</taxon>
        <taxon>Embryophyta</taxon>
        <taxon>Tracheophyta</taxon>
        <taxon>Spermatophyta</taxon>
        <taxon>Magnoliopsida</taxon>
        <taxon>eudicotyledons</taxon>
        <taxon>Gunneridae</taxon>
        <taxon>Pentapetalae</taxon>
        <taxon>rosids</taxon>
        <taxon>fabids</taxon>
        <taxon>Fabales</taxon>
        <taxon>Fabaceae</taxon>
        <taxon>Papilionoideae</taxon>
        <taxon>50 kb inversion clade</taxon>
        <taxon>NPAAA clade</taxon>
        <taxon>Hologalegina</taxon>
        <taxon>IRL clade</taxon>
        <taxon>Trifolieae</taxon>
        <taxon>Trifolium</taxon>
    </lineage>
</organism>
<name>A0A2Z6MD98_TRISU</name>
<dbReference type="Proteomes" id="UP000242715">
    <property type="component" value="Unassembled WGS sequence"/>
</dbReference>
<sequence>MATQVLHQYNRSQKDKNSIINYVKNAVEKSKLRSEEEKERERHTYLSNRVLNSEETEKDCV</sequence>
<feature type="region of interest" description="Disordered" evidence="1">
    <location>
        <begin position="30"/>
        <end position="61"/>
    </location>
</feature>
<evidence type="ECO:0000313" key="3">
    <source>
        <dbReference type="Proteomes" id="UP000242715"/>
    </source>
</evidence>
<evidence type="ECO:0000256" key="1">
    <source>
        <dbReference type="SAM" id="MobiDB-lite"/>
    </source>
</evidence>
<proteinExistence type="predicted"/>
<feature type="compositionally biased region" description="Basic and acidic residues" evidence="1">
    <location>
        <begin position="30"/>
        <end position="44"/>
    </location>
</feature>
<dbReference type="AlphaFoldDB" id="A0A2Z6MD98"/>